<feature type="chain" id="PRO_5047505625" description="PPE family domain-containing protein" evidence="1">
    <location>
        <begin position="25"/>
        <end position="125"/>
    </location>
</feature>
<comment type="caution">
    <text evidence="2">The sequence shown here is derived from an EMBL/GenBank/DDBJ whole genome shotgun (WGS) entry which is preliminary data.</text>
</comment>
<evidence type="ECO:0008006" key="4">
    <source>
        <dbReference type="Google" id="ProtNLM"/>
    </source>
</evidence>
<dbReference type="Proteomes" id="UP000243140">
    <property type="component" value="Unassembled WGS sequence"/>
</dbReference>
<dbReference type="EMBL" id="MVHV01000002">
    <property type="protein sequence ID" value="ORA85113.1"/>
    <property type="molecule type" value="Genomic_DNA"/>
</dbReference>
<reference evidence="2 3" key="1">
    <citation type="submission" date="2017-02" db="EMBL/GenBank/DDBJ databases">
        <title>The new phylogeny of genus Mycobacterium.</title>
        <authorList>
            <person name="Tortoli E."/>
            <person name="Trovato A."/>
            <person name="Cirillo D.M."/>
        </authorList>
    </citation>
    <scope>NUCLEOTIDE SEQUENCE [LARGE SCALE GENOMIC DNA]</scope>
    <source>
        <strain evidence="2 3">IP1130001</strain>
    </source>
</reference>
<keyword evidence="3" id="KW-1185">Reference proteome</keyword>
<accession>A0ABX3SXW1</accession>
<sequence length="125" mass="12765">MVVDLAARSHITAAAALASAAVLAAGPMAQHLPDLHLTQQLSRVSVANINLTDTASALDLFSGVESQLASLANGASAAAVSASLADNLVVQTWSNTFANAADLLDVVRAEPRELDTGVPCPHRRG</sequence>
<evidence type="ECO:0000256" key="1">
    <source>
        <dbReference type="SAM" id="SignalP"/>
    </source>
</evidence>
<name>A0ABX3SXW1_MYCMA</name>
<evidence type="ECO:0000313" key="3">
    <source>
        <dbReference type="Proteomes" id="UP000243140"/>
    </source>
</evidence>
<proteinExistence type="predicted"/>
<gene>
    <name evidence="2" type="ORF">BST29_02700</name>
</gene>
<feature type="signal peptide" evidence="1">
    <location>
        <begin position="1"/>
        <end position="24"/>
    </location>
</feature>
<keyword evidence="1" id="KW-0732">Signal</keyword>
<organism evidence="2 3">
    <name type="scientific">Mycobacterium malmoense</name>
    <dbReference type="NCBI Taxonomy" id="1780"/>
    <lineage>
        <taxon>Bacteria</taxon>
        <taxon>Bacillati</taxon>
        <taxon>Actinomycetota</taxon>
        <taxon>Actinomycetes</taxon>
        <taxon>Mycobacteriales</taxon>
        <taxon>Mycobacteriaceae</taxon>
        <taxon>Mycobacterium</taxon>
    </lineage>
</organism>
<protein>
    <recommendedName>
        <fullName evidence="4">PPE family domain-containing protein</fullName>
    </recommendedName>
</protein>
<evidence type="ECO:0000313" key="2">
    <source>
        <dbReference type="EMBL" id="ORA85113.1"/>
    </source>
</evidence>